<comment type="caution">
    <text evidence="1">The sequence shown here is derived from an EMBL/GenBank/DDBJ whole genome shotgun (WGS) entry which is preliminary data.</text>
</comment>
<sequence length="57" mass="6751">MVTRTCIGSRVRCPFHARDRKKSLAIDISEIRRNIVWLGLTIAQMLQQRPHFKMKSR</sequence>
<proteinExistence type="predicted"/>
<accession>A8RKG4</accession>
<dbReference type="Proteomes" id="UP000005396">
    <property type="component" value="Unassembled WGS sequence"/>
</dbReference>
<name>A8RKG4_ENTBW</name>
<gene>
    <name evidence="1" type="ORF">CLOBOL_01308</name>
</gene>
<dbReference type="EMBL" id="ABCC02000015">
    <property type="protein sequence ID" value="EDP18437.1"/>
    <property type="molecule type" value="Genomic_DNA"/>
</dbReference>
<dbReference type="AlphaFoldDB" id="A8RKG4"/>
<dbReference type="HOGENOM" id="CLU_2988498_0_0_9"/>
<dbReference type="PaxDb" id="411902-CLOBOL_01308"/>
<reference evidence="1 2" key="2">
    <citation type="submission" date="2007-09" db="EMBL/GenBank/DDBJ databases">
        <title>Draft genome sequence of Clostridium bolteae (ATCC BAA-613).</title>
        <authorList>
            <person name="Sudarsanam P."/>
            <person name="Ley R."/>
            <person name="Guruge J."/>
            <person name="Turnbaugh P.J."/>
            <person name="Mahowald M."/>
            <person name="Liep D."/>
            <person name="Gordon J."/>
        </authorList>
    </citation>
    <scope>NUCLEOTIDE SEQUENCE [LARGE SCALE GENOMIC DNA]</scope>
    <source>
        <strain evidence="2">ATCC BAA-613 / DSM 15670 / CCUG 46953 / JCM 12243 / WAL 16351</strain>
    </source>
</reference>
<organism evidence="1 2">
    <name type="scientific">Enterocloster bolteae (strain ATCC BAA-613 / DSM 15670 / CCUG 46953 / JCM 12243 / WAL 16351)</name>
    <name type="common">Clostridium bolteae</name>
    <dbReference type="NCBI Taxonomy" id="411902"/>
    <lineage>
        <taxon>Bacteria</taxon>
        <taxon>Bacillati</taxon>
        <taxon>Bacillota</taxon>
        <taxon>Clostridia</taxon>
        <taxon>Lachnospirales</taxon>
        <taxon>Lachnospiraceae</taxon>
        <taxon>Enterocloster</taxon>
    </lineage>
</organism>
<evidence type="ECO:0000313" key="2">
    <source>
        <dbReference type="Proteomes" id="UP000005396"/>
    </source>
</evidence>
<evidence type="ECO:0000313" key="1">
    <source>
        <dbReference type="EMBL" id="EDP18437.1"/>
    </source>
</evidence>
<protein>
    <submittedName>
        <fullName evidence="1">Uncharacterized protein</fullName>
    </submittedName>
</protein>
<reference evidence="1 2" key="1">
    <citation type="submission" date="2007-08" db="EMBL/GenBank/DDBJ databases">
        <authorList>
            <person name="Fulton L."/>
            <person name="Clifton S."/>
            <person name="Fulton B."/>
            <person name="Xu J."/>
            <person name="Minx P."/>
            <person name="Pepin K.H."/>
            <person name="Johnson M."/>
            <person name="Thiruvilangam P."/>
            <person name="Bhonagiri V."/>
            <person name="Nash W.E."/>
            <person name="Mardis E.R."/>
            <person name="Wilson R.K."/>
        </authorList>
    </citation>
    <scope>NUCLEOTIDE SEQUENCE [LARGE SCALE GENOMIC DNA]</scope>
    <source>
        <strain evidence="2">ATCC BAA-613 / DSM 15670 / CCUG 46953 / JCM 12243 / WAL 16351</strain>
    </source>
</reference>